<keyword evidence="3" id="KW-1185">Reference proteome</keyword>
<dbReference type="AlphaFoldDB" id="A0A6J8DKH2"/>
<reference evidence="2 3" key="1">
    <citation type="submission" date="2020-06" db="EMBL/GenBank/DDBJ databases">
        <authorList>
            <person name="Li R."/>
            <person name="Bekaert M."/>
        </authorList>
    </citation>
    <scope>NUCLEOTIDE SEQUENCE [LARGE SCALE GENOMIC DNA]</scope>
    <source>
        <strain evidence="3">wild</strain>
    </source>
</reference>
<proteinExistence type="predicted"/>
<protein>
    <submittedName>
        <fullName evidence="2">Uncharacterized protein</fullName>
    </submittedName>
</protein>
<accession>A0A6J8DKH2</accession>
<gene>
    <name evidence="2" type="ORF">MCOR_42437</name>
</gene>
<dbReference type="Proteomes" id="UP000507470">
    <property type="component" value="Unassembled WGS sequence"/>
</dbReference>
<evidence type="ECO:0000256" key="1">
    <source>
        <dbReference type="SAM" id="MobiDB-lite"/>
    </source>
</evidence>
<evidence type="ECO:0000313" key="3">
    <source>
        <dbReference type="Proteomes" id="UP000507470"/>
    </source>
</evidence>
<evidence type="ECO:0000313" key="2">
    <source>
        <dbReference type="EMBL" id="CAC5409108.1"/>
    </source>
</evidence>
<sequence>MVAAGVRTQHELVQTKHETSAIDIEDDDLYSEIRESMMVRPVTVYGRKLSIRSSYIDSDDPDDQYRRIELATSLRRPNIDKFTNEYKDYTELIDEPFLEPKNNIYEQLILDELTETQKNSDNATYAEVEEKPHNACSHHKHLNTNERSNKFDFVSEVDNTEDKGDTCTEREMTVNCMQMPVNKSEISDKNDFVTEIQISRDNATYAKVVTNYNNECSSKIHFNTTGIPDKANFATGTDNTEKISENSTESRAHTTDNKGEMTTES</sequence>
<dbReference type="EMBL" id="CACVKT020007637">
    <property type="protein sequence ID" value="CAC5409108.1"/>
    <property type="molecule type" value="Genomic_DNA"/>
</dbReference>
<name>A0A6J8DKH2_MYTCO</name>
<feature type="compositionally biased region" description="Basic and acidic residues" evidence="1">
    <location>
        <begin position="239"/>
        <end position="265"/>
    </location>
</feature>
<feature type="region of interest" description="Disordered" evidence="1">
    <location>
        <begin position="233"/>
        <end position="265"/>
    </location>
</feature>
<organism evidence="2 3">
    <name type="scientific">Mytilus coruscus</name>
    <name type="common">Sea mussel</name>
    <dbReference type="NCBI Taxonomy" id="42192"/>
    <lineage>
        <taxon>Eukaryota</taxon>
        <taxon>Metazoa</taxon>
        <taxon>Spiralia</taxon>
        <taxon>Lophotrochozoa</taxon>
        <taxon>Mollusca</taxon>
        <taxon>Bivalvia</taxon>
        <taxon>Autobranchia</taxon>
        <taxon>Pteriomorphia</taxon>
        <taxon>Mytilida</taxon>
        <taxon>Mytiloidea</taxon>
        <taxon>Mytilidae</taxon>
        <taxon>Mytilinae</taxon>
        <taxon>Mytilus</taxon>
    </lineage>
</organism>